<accession>A0A1D1Y630</accession>
<protein>
    <submittedName>
        <fullName evidence="2">Uncharacterized protein</fullName>
    </submittedName>
</protein>
<proteinExistence type="predicted"/>
<dbReference type="EMBL" id="GDJX01017859">
    <property type="protein sequence ID" value="JAT50077.1"/>
    <property type="molecule type" value="Transcribed_RNA"/>
</dbReference>
<feature type="compositionally biased region" description="Pro residues" evidence="1">
    <location>
        <begin position="120"/>
        <end position="139"/>
    </location>
</feature>
<reference evidence="2" key="1">
    <citation type="submission" date="2015-07" db="EMBL/GenBank/DDBJ databases">
        <title>Transcriptome Assembly of Anthurium amnicola.</title>
        <authorList>
            <person name="Suzuki J."/>
        </authorList>
    </citation>
    <scope>NUCLEOTIDE SEQUENCE</scope>
</reference>
<feature type="compositionally biased region" description="Gly residues" evidence="1">
    <location>
        <begin position="160"/>
        <end position="170"/>
    </location>
</feature>
<evidence type="ECO:0000313" key="2">
    <source>
        <dbReference type="EMBL" id="JAT50077.1"/>
    </source>
</evidence>
<name>A0A1D1Y630_9ARAE</name>
<gene>
    <name evidence="2" type="ORF">g.33592</name>
</gene>
<feature type="non-terminal residue" evidence="2">
    <location>
        <position position="1"/>
    </location>
</feature>
<dbReference type="AlphaFoldDB" id="A0A1D1Y630"/>
<organism evidence="2">
    <name type="scientific">Anthurium amnicola</name>
    <dbReference type="NCBI Taxonomy" id="1678845"/>
    <lineage>
        <taxon>Eukaryota</taxon>
        <taxon>Viridiplantae</taxon>
        <taxon>Streptophyta</taxon>
        <taxon>Embryophyta</taxon>
        <taxon>Tracheophyta</taxon>
        <taxon>Spermatophyta</taxon>
        <taxon>Magnoliopsida</taxon>
        <taxon>Liliopsida</taxon>
        <taxon>Araceae</taxon>
        <taxon>Pothoideae</taxon>
        <taxon>Potheae</taxon>
        <taxon>Anthurium</taxon>
    </lineage>
</organism>
<sequence length="170" mass="18125">EGEGGPAGLAPSRVPYGSHTCCSNPAPRRRPSPTTFLALSFLRRASPLPGFPSRSLSSSSSALPPRVHFPTFSLARPNFCPHLFQFFKPARNKFDACRFGVLKLRFCLLLPACATAPFPQPQPPRGTLPTPEAPPPPPNKTLTLGPSAPPPPPLRAPFGRRGGWGSSSPV</sequence>
<feature type="region of interest" description="Disordered" evidence="1">
    <location>
        <begin position="120"/>
        <end position="170"/>
    </location>
</feature>
<evidence type="ECO:0000256" key="1">
    <source>
        <dbReference type="SAM" id="MobiDB-lite"/>
    </source>
</evidence>